<evidence type="ECO:0000313" key="8">
    <source>
        <dbReference type="EMBL" id="APB00194.1"/>
    </source>
</evidence>
<evidence type="ECO:0000256" key="5">
    <source>
        <dbReference type="ARBA" id="ARBA00074140"/>
    </source>
</evidence>
<dbReference type="GO" id="GO:0003700">
    <property type="term" value="F:DNA-binding transcription factor activity"/>
    <property type="evidence" value="ECO:0007669"/>
    <property type="project" value="InterPro"/>
</dbReference>
<dbReference type="Proteomes" id="UP000037179">
    <property type="component" value="Unassembled WGS sequence"/>
</dbReference>
<dbReference type="Gene3D" id="1.10.10.60">
    <property type="entry name" value="Homeodomain-like"/>
    <property type="match status" value="1"/>
</dbReference>
<keyword evidence="1" id="KW-0678">Repressor</keyword>
<protein>
    <recommendedName>
        <fullName evidence="5">HTH-type transcriptional regulator RipA</fullName>
    </recommendedName>
    <alternativeName>
        <fullName evidence="6">Repressor of iron proteins A</fullName>
    </alternativeName>
</protein>
<dbReference type="GeneID" id="93376649"/>
<dbReference type="FunFam" id="1.10.10.60:FF:000132">
    <property type="entry name" value="AraC family transcriptional regulator"/>
    <property type="match status" value="1"/>
</dbReference>
<dbReference type="KEGG" id="nsr:NS506_06158"/>
<dbReference type="SMART" id="SM00342">
    <property type="entry name" value="HTH_ARAC"/>
    <property type="match status" value="1"/>
</dbReference>
<sequence>MTPKRPARTGPPLLAITRADIGPGGVLDSHRHAEHMIAWAATATATLRTGARDWLVPPTHALWVPAGTDHAVEMLRPGDFCAVVLDPARCPIDWPEPTGVRITPLVRELIRHLDANPHRDDAGRQAESLLLTLLEPVPTTTFQVPLPEDPRLRVIADALIADPGSDRDLAAWAHFANASVRTVSRLFAAETGMTFAQWRTRVRIRAALTHLARGASVGATARAVGYRKPSAFAATFHRLTGQHPGVYSR</sequence>
<evidence type="ECO:0000256" key="1">
    <source>
        <dbReference type="ARBA" id="ARBA00022491"/>
    </source>
</evidence>
<gene>
    <name evidence="8" type="ORF">NS506_06158</name>
    <name evidence="9" type="ORF">NSK11_contig00022-0003</name>
</gene>
<dbReference type="GO" id="GO:0043565">
    <property type="term" value="F:sequence-specific DNA binding"/>
    <property type="evidence" value="ECO:0007669"/>
    <property type="project" value="InterPro"/>
</dbReference>
<keyword evidence="10" id="KW-1185">Reference proteome</keyword>
<dbReference type="SUPFAM" id="SSF51182">
    <property type="entry name" value="RmlC-like cupins"/>
    <property type="match status" value="1"/>
</dbReference>
<evidence type="ECO:0000313" key="11">
    <source>
        <dbReference type="Proteomes" id="UP000180166"/>
    </source>
</evidence>
<dbReference type="PROSITE" id="PS01124">
    <property type="entry name" value="HTH_ARAC_FAMILY_2"/>
    <property type="match status" value="1"/>
</dbReference>
<dbReference type="Pfam" id="PF12833">
    <property type="entry name" value="HTH_18"/>
    <property type="match status" value="1"/>
</dbReference>
<keyword evidence="2" id="KW-0805">Transcription regulation</keyword>
<feature type="domain" description="HTH araC/xylS-type" evidence="7">
    <location>
        <begin position="150"/>
        <end position="249"/>
    </location>
</feature>
<keyword evidence="3" id="KW-0238">DNA-binding</keyword>
<evidence type="ECO:0000256" key="4">
    <source>
        <dbReference type="ARBA" id="ARBA00023163"/>
    </source>
</evidence>
<reference evidence="8 11" key="3">
    <citation type="submission" date="2016-10" db="EMBL/GenBank/DDBJ databases">
        <title>Genome sequence of Nocardia seriolae strain EM150506, isolated from Anguila japonica.</title>
        <authorList>
            <person name="Han H.-J."/>
        </authorList>
    </citation>
    <scope>NUCLEOTIDE SEQUENCE [LARGE SCALE GENOMIC DNA]</scope>
    <source>
        <strain evidence="8 11">EM150506</strain>
    </source>
</reference>
<evidence type="ECO:0000313" key="9">
    <source>
        <dbReference type="EMBL" id="GAP27659.1"/>
    </source>
</evidence>
<evidence type="ECO:0000259" key="7">
    <source>
        <dbReference type="PROSITE" id="PS01124"/>
    </source>
</evidence>
<dbReference type="PANTHER" id="PTHR11019">
    <property type="entry name" value="HTH-TYPE TRANSCRIPTIONAL REGULATOR NIMR"/>
    <property type="match status" value="1"/>
</dbReference>
<dbReference type="EMBL" id="BBYQ01000022">
    <property type="protein sequence ID" value="GAP27659.1"/>
    <property type="molecule type" value="Genomic_DNA"/>
</dbReference>
<dbReference type="AlphaFoldDB" id="A0A0B8N1M8"/>
<evidence type="ECO:0000256" key="3">
    <source>
        <dbReference type="ARBA" id="ARBA00023125"/>
    </source>
</evidence>
<evidence type="ECO:0000256" key="6">
    <source>
        <dbReference type="ARBA" id="ARBA00079449"/>
    </source>
</evidence>
<evidence type="ECO:0000313" key="10">
    <source>
        <dbReference type="Proteomes" id="UP000037179"/>
    </source>
</evidence>
<dbReference type="SUPFAM" id="SSF46689">
    <property type="entry name" value="Homeodomain-like"/>
    <property type="match status" value="1"/>
</dbReference>
<dbReference type="InterPro" id="IPR011051">
    <property type="entry name" value="RmlC_Cupin_sf"/>
</dbReference>
<dbReference type="InterPro" id="IPR018060">
    <property type="entry name" value="HTH_AraC"/>
</dbReference>
<accession>A0A0B8N1M8</accession>
<evidence type="ECO:0000256" key="2">
    <source>
        <dbReference type="ARBA" id="ARBA00023015"/>
    </source>
</evidence>
<organism evidence="9 10">
    <name type="scientific">Nocardia seriolae</name>
    <dbReference type="NCBI Taxonomy" id="37332"/>
    <lineage>
        <taxon>Bacteria</taxon>
        <taxon>Bacillati</taxon>
        <taxon>Actinomycetota</taxon>
        <taxon>Actinomycetes</taxon>
        <taxon>Mycobacteriales</taxon>
        <taxon>Nocardiaceae</taxon>
        <taxon>Nocardia</taxon>
    </lineage>
</organism>
<dbReference type="PANTHER" id="PTHR11019:SF199">
    <property type="entry name" value="HTH-TYPE TRANSCRIPTIONAL REGULATOR NIMR"/>
    <property type="match status" value="1"/>
</dbReference>
<dbReference type="OrthoDB" id="2039152at2"/>
<dbReference type="EMBL" id="CP017839">
    <property type="protein sequence ID" value="APB00194.1"/>
    <property type="molecule type" value="Genomic_DNA"/>
</dbReference>
<dbReference type="Proteomes" id="UP000180166">
    <property type="component" value="Chromosome"/>
</dbReference>
<dbReference type="InterPro" id="IPR009057">
    <property type="entry name" value="Homeodomain-like_sf"/>
</dbReference>
<name>A0A0B8N1M8_9NOCA</name>
<reference evidence="9 10" key="2">
    <citation type="journal article" date="2016" name="Genome Announc.">
        <title>Draft Genome Sequence of Erythromycin- and Oxytetracycline-Sensitive Nocardia seriolae Strain U-1 (NBRC 110359).</title>
        <authorList>
            <person name="Imajoh M."/>
            <person name="Sukeda M."/>
            <person name="Shimizu M."/>
            <person name="Yamane J."/>
            <person name="Ohnishi K."/>
            <person name="Oshima S."/>
        </authorList>
    </citation>
    <scope>NUCLEOTIDE SEQUENCE [LARGE SCALE GENOMIC DNA]</scope>
    <source>
        <strain evidence="9 10">U-1</strain>
    </source>
</reference>
<proteinExistence type="predicted"/>
<dbReference type="RefSeq" id="WP_033086577.1">
    <property type="nucleotide sequence ID" value="NZ_AP017900.1"/>
</dbReference>
<reference evidence="10" key="1">
    <citation type="submission" date="2015-07" db="EMBL/GenBank/DDBJ databases">
        <title>Nocardia seriolae U-1 whole genome shotgun sequence.</title>
        <authorList>
            <person name="Imajoh M."/>
            <person name="Fukumoto Y."/>
            <person name="Sukeda M."/>
            <person name="Yamane J."/>
            <person name="Yamasaki K."/>
            <person name="Shimizu M."/>
            <person name="Ohnishi K."/>
            <person name="Oshima S."/>
        </authorList>
    </citation>
    <scope>NUCLEOTIDE SEQUENCE [LARGE SCALE GENOMIC DNA]</scope>
    <source>
        <strain evidence="10">U-1</strain>
    </source>
</reference>
<keyword evidence="4" id="KW-0804">Transcription</keyword>